<dbReference type="EMBL" id="CP002100">
    <property type="protein sequence ID" value="ADN50869.1"/>
    <property type="molecule type" value="Genomic_DNA"/>
</dbReference>
<evidence type="ECO:0000259" key="7">
    <source>
        <dbReference type="Pfam" id="PF00441"/>
    </source>
</evidence>
<dbReference type="InterPro" id="IPR009100">
    <property type="entry name" value="AcylCoA_DH/oxidase_NM_dom_sf"/>
</dbReference>
<dbReference type="STRING" id="572478.Vdis_1483"/>
<evidence type="ECO:0000259" key="9">
    <source>
        <dbReference type="Pfam" id="PF02771"/>
    </source>
</evidence>
<dbReference type="InterPro" id="IPR046373">
    <property type="entry name" value="Acyl-CoA_Oxase/DH_mid-dom_sf"/>
</dbReference>
<dbReference type="eggNOG" id="arCOG04310">
    <property type="taxonomic scope" value="Archaea"/>
</dbReference>
<dbReference type="Gene3D" id="1.10.540.10">
    <property type="entry name" value="Acyl-CoA dehydrogenase/oxidase, N-terminal domain"/>
    <property type="match status" value="1"/>
</dbReference>
<sequence length="421" mass="46717">MVIRLYFYVPLSYNQSMDFDLSKEEALFRDSVREFGERYIKPHWIDLDEGGYSLLDLIPRLAEHGLVGLTLSSKYGGSEGSFLMAAIAAEELAYADPSLAVPVYFLLETAWPFIVQRYAKDSVKEEVLPRLTKGEAWIGIASTEPQGGSDVAGERTEAKLVNGKWVLTGEKNMVTGVSIALRLPYGGGFVTITRTGPLEAKHRAITTMLFMVKRNGVVNTGFETRDYEEWGRRGIPTGYLRLNGAPVDPEFVLGEVNNGFKIAMEGFDVARTLIGAAALGTARWMLEQGREWIKNRVVFGKPISSYQSISFRYAELSTRLEAARLMVYRAAWLADKFYRGDSSVSILDVANAGAMAKMLAVELAIDVGLEVMKWFGGVSYFKETPIARAFLGALSYYVGAEGTQNIMRLIIARNLIGREVE</sequence>
<dbReference type="Pfam" id="PF02771">
    <property type="entry name" value="Acyl-CoA_dh_N"/>
    <property type="match status" value="1"/>
</dbReference>
<comment type="cofactor">
    <cofactor evidence="1 6">
        <name>FAD</name>
        <dbReference type="ChEBI" id="CHEBI:57692"/>
    </cofactor>
</comment>
<evidence type="ECO:0000256" key="1">
    <source>
        <dbReference type="ARBA" id="ARBA00001974"/>
    </source>
</evidence>
<dbReference type="InterPro" id="IPR036250">
    <property type="entry name" value="AcylCo_DH-like_C"/>
</dbReference>
<feature type="domain" description="Acyl-CoA dehydrogenase/oxidase N-terminal" evidence="9">
    <location>
        <begin position="22"/>
        <end position="135"/>
    </location>
</feature>
<reference evidence="10 11" key="1">
    <citation type="journal article" date="2010" name="Stand. Genomic Sci.">
        <title>Complete genome sequence of Vulcanisaeta distributa type strain (IC-017).</title>
        <authorList>
            <person name="Mavromatis K."/>
            <person name="Sikorski J."/>
            <person name="Pabst E."/>
            <person name="Teshima H."/>
            <person name="Lapidus A."/>
            <person name="Lucas S."/>
            <person name="Nolan M."/>
            <person name="Glavina Del Rio T."/>
            <person name="Cheng J.F."/>
            <person name="Bruce D."/>
            <person name="Goodwin L."/>
            <person name="Pitluck S."/>
            <person name="Liolios K."/>
            <person name="Ivanova N."/>
            <person name="Mikhailova N."/>
            <person name="Pati A."/>
            <person name="Chen A."/>
            <person name="Palaniappan K."/>
            <person name="Land M."/>
            <person name="Hauser L."/>
            <person name="Chang Y.J."/>
            <person name="Jeffries C.D."/>
            <person name="Rohde M."/>
            <person name="Spring S."/>
            <person name="Goker M."/>
            <person name="Wirth R."/>
            <person name="Woyke T."/>
            <person name="Bristow J."/>
            <person name="Eisen J.A."/>
            <person name="Markowitz V."/>
            <person name="Hugenholtz P."/>
            <person name="Klenk H.P."/>
            <person name="Kyrpides N.C."/>
        </authorList>
    </citation>
    <scope>NUCLEOTIDE SEQUENCE [LARGE SCALE GENOMIC DNA]</scope>
    <source>
        <strain evidence="11">DSM 14429 / JCM 11212 / NBRC 100878 / IC-017</strain>
    </source>
</reference>
<dbReference type="Proteomes" id="UP000006681">
    <property type="component" value="Chromosome"/>
</dbReference>
<organism evidence="10 11">
    <name type="scientific">Vulcanisaeta distributa (strain DSM 14429 / JCM 11212 / NBRC 100878 / IC-017)</name>
    <dbReference type="NCBI Taxonomy" id="572478"/>
    <lineage>
        <taxon>Archaea</taxon>
        <taxon>Thermoproteota</taxon>
        <taxon>Thermoprotei</taxon>
        <taxon>Thermoproteales</taxon>
        <taxon>Thermoproteaceae</taxon>
        <taxon>Vulcanisaeta</taxon>
    </lineage>
</organism>
<keyword evidence="5 6" id="KW-0560">Oxidoreductase</keyword>
<dbReference type="GO" id="GO:0050660">
    <property type="term" value="F:flavin adenine dinucleotide binding"/>
    <property type="evidence" value="ECO:0007669"/>
    <property type="project" value="InterPro"/>
</dbReference>
<dbReference type="SUPFAM" id="SSF56645">
    <property type="entry name" value="Acyl-CoA dehydrogenase NM domain-like"/>
    <property type="match status" value="1"/>
</dbReference>
<reference evidence="11" key="2">
    <citation type="journal article" date="2010" name="Stand. Genomic Sci.">
        <title>Complete genome sequence of Vulcanisaeta distributa type strain (IC-017T).</title>
        <authorList>
            <person name="Mavromatis K."/>
            <person name="Sikorski J."/>
            <person name="Pabst E."/>
            <person name="Teshima H."/>
            <person name="Lapidus A."/>
            <person name="Lucas S."/>
            <person name="Nolan M."/>
            <person name="Glavina Del Rio T."/>
            <person name="Cheng J."/>
            <person name="Bruce D."/>
            <person name="Goodwin L."/>
            <person name="Pitluck S."/>
            <person name="Liolios K."/>
            <person name="Ivanova N."/>
            <person name="Mikhailova N."/>
            <person name="Pati A."/>
            <person name="Chen A."/>
            <person name="Palaniappan K."/>
            <person name="Land M."/>
            <person name="Hauser L."/>
            <person name="Chang Y."/>
            <person name="Jeffries C."/>
            <person name="Rohde M."/>
            <person name="Spring S."/>
            <person name="Goker M."/>
            <person name="Wirth R."/>
            <person name="Woyke T."/>
            <person name="Bristow J."/>
            <person name="Eisen J."/>
            <person name="Markowitz V."/>
            <person name="Hugenholtz P."/>
            <person name="Klenk H."/>
            <person name="Kyrpides N."/>
        </authorList>
    </citation>
    <scope>NUCLEOTIDE SEQUENCE [LARGE SCALE GENOMIC DNA]</scope>
    <source>
        <strain evidence="11">DSM 14429 / JCM 11212 / NBRC 100878 / IC-017</strain>
    </source>
</reference>
<dbReference type="Pfam" id="PF02770">
    <property type="entry name" value="Acyl-CoA_dh_M"/>
    <property type="match status" value="1"/>
</dbReference>
<proteinExistence type="inferred from homology"/>
<feature type="domain" description="Acyl-CoA dehydrogenase/oxidase C-terminal" evidence="7">
    <location>
        <begin position="257"/>
        <end position="415"/>
    </location>
</feature>
<dbReference type="FunFam" id="1.20.140.10:FF:000001">
    <property type="entry name" value="Acyl-CoA dehydrogenase"/>
    <property type="match status" value="1"/>
</dbReference>
<keyword evidence="11" id="KW-1185">Reference proteome</keyword>
<gene>
    <name evidence="10" type="ordered locus">Vdis_1483</name>
</gene>
<comment type="similarity">
    <text evidence="2 6">Belongs to the acyl-CoA dehydrogenase family.</text>
</comment>
<dbReference type="CDD" id="cd00567">
    <property type="entry name" value="ACAD"/>
    <property type="match status" value="1"/>
</dbReference>
<dbReference type="InterPro" id="IPR037069">
    <property type="entry name" value="AcylCoA_DH/ox_N_sf"/>
</dbReference>
<evidence type="ECO:0000256" key="3">
    <source>
        <dbReference type="ARBA" id="ARBA00022630"/>
    </source>
</evidence>
<evidence type="ECO:0000259" key="8">
    <source>
        <dbReference type="Pfam" id="PF02770"/>
    </source>
</evidence>
<dbReference type="PANTHER" id="PTHR43884">
    <property type="entry name" value="ACYL-COA DEHYDROGENASE"/>
    <property type="match status" value="1"/>
</dbReference>
<dbReference type="InterPro" id="IPR013786">
    <property type="entry name" value="AcylCoA_DH/ox_N"/>
</dbReference>
<evidence type="ECO:0000256" key="5">
    <source>
        <dbReference type="ARBA" id="ARBA00023002"/>
    </source>
</evidence>
<dbReference type="SUPFAM" id="SSF47203">
    <property type="entry name" value="Acyl-CoA dehydrogenase C-terminal domain-like"/>
    <property type="match status" value="1"/>
</dbReference>
<evidence type="ECO:0000256" key="4">
    <source>
        <dbReference type="ARBA" id="ARBA00022827"/>
    </source>
</evidence>
<evidence type="ECO:0000256" key="6">
    <source>
        <dbReference type="RuleBase" id="RU362125"/>
    </source>
</evidence>
<dbReference type="GO" id="GO:0003995">
    <property type="term" value="F:acyl-CoA dehydrogenase activity"/>
    <property type="evidence" value="ECO:0007669"/>
    <property type="project" value="TreeGrafter"/>
</dbReference>
<dbReference type="HOGENOM" id="CLU_018204_0_2_2"/>
<dbReference type="Pfam" id="PF00441">
    <property type="entry name" value="Acyl-CoA_dh_1"/>
    <property type="match status" value="1"/>
</dbReference>
<dbReference type="InterPro" id="IPR006091">
    <property type="entry name" value="Acyl-CoA_Oxase/DH_mid-dom"/>
</dbReference>
<dbReference type="PANTHER" id="PTHR43884:SF37">
    <property type="entry name" value="ACYL-COA DEHYDROGENASE"/>
    <property type="match status" value="1"/>
</dbReference>
<feature type="domain" description="Acyl-CoA oxidase/dehydrogenase middle" evidence="8">
    <location>
        <begin position="140"/>
        <end position="243"/>
    </location>
</feature>
<evidence type="ECO:0000256" key="2">
    <source>
        <dbReference type="ARBA" id="ARBA00009347"/>
    </source>
</evidence>
<name>E1QT02_VULDI</name>
<dbReference type="AlphaFoldDB" id="E1QT02"/>
<dbReference type="Gene3D" id="2.40.110.10">
    <property type="entry name" value="Butyryl-CoA Dehydrogenase, subunit A, domain 2"/>
    <property type="match status" value="1"/>
</dbReference>
<evidence type="ECO:0000313" key="10">
    <source>
        <dbReference type="EMBL" id="ADN50869.1"/>
    </source>
</evidence>
<protein>
    <submittedName>
        <fullName evidence="10">Acyl-CoA dehydrogenase domain protein</fullName>
    </submittedName>
</protein>
<keyword evidence="3 6" id="KW-0285">Flavoprotein</keyword>
<dbReference type="InterPro" id="IPR009075">
    <property type="entry name" value="AcylCo_DH/oxidase_C"/>
</dbReference>
<evidence type="ECO:0000313" key="11">
    <source>
        <dbReference type="Proteomes" id="UP000006681"/>
    </source>
</evidence>
<keyword evidence="4 6" id="KW-0274">FAD</keyword>
<accession>E1QT02</accession>
<dbReference type="Gene3D" id="1.20.140.10">
    <property type="entry name" value="Butyryl-CoA Dehydrogenase, subunit A, domain 3"/>
    <property type="match status" value="1"/>
</dbReference>
<dbReference type="KEGG" id="vdi:Vdis_1483"/>